<protein>
    <recommendedName>
        <fullName evidence="1">YhaN AAA domain-containing protein</fullName>
    </recommendedName>
</protein>
<reference evidence="2 3" key="1">
    <citation type="submission" date="2015-12" db="EMBL/GenBank/DDBJ databases">
        <authorList>
            <person name="Shamseldin A."/>
            <person name="Moawad H."/>
            <person name="Abd El-Rahim W.M."/>
            <person name="Sadowsky M.J."/>
        </authorList>
    </citation>
    <scope>NUCLEOTIDE SEQUENCE [LARGE SCALE GENOMIC DNA]</scope>
    <source>
        <strain evidence="2 3">JC234</strain>
    </source>
</reference>
<dbReference type="EMBL" id="LQZT01000012">
    <property type="protein sequence ID" value="OCW57811.1"/>
    <property type="molecule type" value="Genomic_DNA"/>
</dbReference>
<proteinExistence type="predicted"/>
<dbReference type="Pfam" id="PF13514">
    <property type="entry name" value="AAA_27"/>
    <property type="match status" value="1"/>
</dbReference>
<evidence type="ECO:0000313" key="2">
    <source>
        <dbReference type="EMBL" id="OCW57811.1"/>
    </source>
</evidence>
<dbReference type="AlphaFoldDB" id="A0A1C1YWD6"/>
<dbReference type="STRING" id="1480615.AWJ14_03170"/>
<name>A0A1C1YWD6_9HYPH</name>
<dbReference type="Proteomes" id="UP000094795">
    <property type="component" value="Unassembled WGS sequence"/>
</dbReference>
<feature type="domain" description="YhaN AAA" evidence="1">
    <location>
        <begin position="1"/>
        <end position="206"/>
    </location>
</feature>
<dbReference type="InterPro" id="IPR027417">
    <property type="entry name" value="P-loop_NTPase"/>
</dbReference>
<dbReference type="PANTHER" id="PTHR41259:SF1">
    <property type="entry name" value="DOUBLE-STRAND BREAK REPAIR RAD50 ATPASE, PUTATIVE-RELATED"/>
    <property type="match status" value="1"/>
</dbReference>
<evidence type="ECO:0000313" key="3">
    <source>
        <dbReference type="Proteomes" id="UP000094795"/>
    </source>
</evidence>
<sequence length="1161" mass="126028">MRLDRLDLTRYGKFTDHAVDFGTPVAGGSDLHIVYGPNEAGKSTLFNAWLDLLFGIGAQSSYNFLHPYPTMRIGARISIDGEARDFVRIKRQQNSLLDGHDQPVADGALQAGLTGLDRDSYKTMFSLDDETLEQGGESILASRGDLGELLFSASAGLGELSQRLVGIRSETEDFYKYRARSGRLADLKGDLANLKAERDRLDTQASEHGRLTKALEEASRLHAETSAERKTTAARLAEIDRLLQALPRLGERAALRQTLEPLADLPEVAPEWREDIRGLRDGEAALEAEGAALAAEIERLEVERETMTIDPATGALAGRMADLDRQRTRHNAAEEDLPERRAALARLDGRIEQLLIRLGRPDEADARHLLLDAATTAALGELIEARTRLDVRLAAAKAEAAAAKTARDEALARLRDAGGDPDETDSEARQAHSTALATLVAGLSAQDHGLRLKAAERALPDLQQKAEAGFRVLSPWRGDPAALAAMIPPPADTLRAWTMQAEELGRKRATARDECARLTHALARHEAEAAAIAETGSLPTAETLAALRAARDTAWRRHEAAMDAPSAKDFAEAMQAHDAAVDRRASHQAEVARLNEASLQIALHRADLAAAERTQSRLDAEQQALGETIAAAAAALSPDLAIDMDAATLADWLARRERALEAGRELDAQLRERDLARADREDAAARLAGALTALGVAAAPEDGYEPLLAQARTLLARETALQTQRTQALEQERALARRLTDLQSAEEELDAWLLAWKQASAKSWLGEAGRAPTVAEVREMLPLLAELAAALHDRDSLAERIGKMEGDRQRYAETLRATAREAGIEPGDMAVNALARALASRVAEAEQAAARHADLTTRLEDALARSRAHAEKADAHALLKTRMLDALGADTLTDAALRLDRALERKSLTARIGEVERQISESLGSPSFDAARALLEAADGAALGAERQDLEAVLETLDAEVQERYAARRSAEAALAAVGGDDAVARIEQRRRTVLLAIAEGAEHYLRLSAGILAMEQALTLYRERHRSSMMARASEAISTISRGRYTGLAAQPDKGRELLIALQNDGASKQAADMSKGARFQLYLALRVAGYHEFAETRRPVPFIADDIMETFDDFRAEEAFRLFAGMAKVGQVIYLTHHRHLCDIAQSVCPDVTIHELSA</sequence>
<dbReference type="RefSeq" id="WP_066178070.1">
    <property type="nucleotide sequence ID" value="NZ_LQZT01000012.1"/>
</dbReference>
<dbReference type="Gene3D" id="3.40.50.300">
    <property type="entry name" value="P-loop containing nucleotide triphosphate hydrolases"/>
    <property type="match status" value="2"/>
</dbReference>
<dbReference type="OrthoDB" id="9764467at2"/>
<dbReference type="InterPro" id="IPR038734">
    <property type="entry name" value="YhaN_AAA"/>
</dbReference>
<keyword evidence="3" id="KW-1185">Reference proteome</keyword>
<dbReference type="PANTHER" id="PTHR41259">
    <property type="entry name" value="DOUBLE-STRAND BREAK REPAIR RAD50 ATPASE, PUTATIVE-RELATED"/>
    <property type="match status" value="1"/>
</dbReference>
<gene>
    <name evidence="2" type="ORF">AWJ14_03170</name>
</gene>
<evidence type="ECO:0000259" key="1">
    <source>
        <dbReference type="Pfam" id="PF13514"/>
    </source>
</evidence>
<comment type="caution">
    <text evidence="2">The sequence shown here is derived from an EMBL/GenBank/DDBJ whole genome shotgun (WGS) entry which is preliminary data.</text>
</comment>
<accession>A0A1C1YWD6</accession>
<organism evidence="2 3">
    <name type="scientific">Hoeflea olei</name>
    <dbReference type="NCBI Taxonomy" id="1480615"/>
    <lineage>
        <taxon>Bacteria</taxon>
        <taxon>Pseudomonadati</taxon>
        <taxon>Pseudomonadota</taxon>
        <taxon>Alphaproteobacteria</taxon>
        <taxon>Hyphomicrobiales</taxon>
        <taxon>Rhizobiaceae</taxon>
        <taxon>Hoeflea</taxon>
    </lineage>
</organism>
<dbReference type="SUPFAM" id="SSF52540">
    <property type="entry name" value="P-loop containing nucleoside triphosphate hydrolases"/>
    <property type="match status" value="1"/>
</dbReference>